<evidence type="ECO:0000259" key="10">
    <source>
        <dbReference type="PROSITE" id="PS51322"/>
    </source>
</evidence>
<dbReference type="GO" id="GO:0043130">
    <property type="term" value="F:ubiquitin binding"/>
    <property type="evidence" value="ECO:0007669"/>
    <property type="project" value="TreeGrafter"/>
</dbReference>
<dbReference type="RefSeq" id="XP_024677341.1">
    <property type="nucleotide sequence ID" value="XM_024832322.1"/>
</dbReference>
<keyword evidence="4" id="KW-0967">Endosome</keyword>
<dbReference type="GO" id="GO:0000813">
    <property type="term" value="C:ESCRT I complex"/>
    <property type="evidence" value="ECO:0007669"/>
    <property type="project" value="TreeGrafter"/>
</dbReference>
<accession>A0A2I1BTR6</accession>
<feature type="compositionally biased region" description="Low complexity" evidence="8">
    <location>
        <begin position="171"/>
        <end position="188"/>
    </location>
</feature>
<feature type="compositionally biased region" description="Pro residues" evidence="8">
    <location>
        <begin position="208"/>
        <end position="230"/>
    </location>
</feature>
<dbReference type="GO" id="GO:0006886">
    <property type="term" value="P:intracellular protein transport"/>
    <property type="evidence" value="ECO:0007669"/>
    <property type="project" value="UniProtKB-ARBA"/>
</dbReference>
<dbReference type="Gene3D" id="6.10.140.820">
    <property type="match status" value="1"/>
</dbReference>
<dbReference type="InterPro" id="IPR052070">
    <property type="entry name" value="ESCRT-I_UEV_domain"/>
</dbReference>
<dbReference type="Gene3D" id="3.10.110.10">
    <property type="entry name" value="Ubiquitin Conjugating Enzyme"/>
    <property type="match status" value="1"/>
</dbReference>
<dbReference type="Proteomes" id="UP000234474">
    <property type="component" value="Unassembled WGS sequence"/>
</dbReference>
<dbReference type="InterPro" id="IPR017916">
    <property type="entry name" value="SB_dom"/>
</dbReference>
<dbReference type="OMA" id="YMNFPQP"/>
<dbReference type="STRING" id="1392255.A0A2I1BTR6"/>
<keyword evidence="3 7" id="KW-0813">Transport</keyword>
<dbReference type="VEuPathDB" id="FungiDB:P174DRAFT_516358"/>
<dbReference type="InterPro" id="IPR008883">
    <property type="entry name" value="UEV_N"/>
</dbReference>
<dbReference type="Pfam" id="PF09454">
    <property type="entry name" value="Vps23_core"/>
    <property type="match status" value="1"/>
</dbReference>
<evidence type="ECO:0000259" key="9">
    <source>
        <dbReference type="PROSITE" id="PS51312"/>
    </source>
</evidence>
<keyword evidence="6" id="KW-0175">Coiled coil</keyword>
<sequence length="610" mass="65951">MTTSHHASSCIRPFDMAAVPQRTLNWLYSVLTRDHYDPKQTYQDPNRTYYHVANVLAQYPSLSPRTDVYTYETGFSALLLQLTGTIPVSFRGTVYKFPIALWIPNTYPREPPMVYVTPTQDMAVRVGQHVTLEGRVYHHYLAHWAEAWDRSNLVDFLMILREVFAKEPPVKYKQPQVPQGPQQAGTTQTPPPLPPLPPELSSSTHRPSPTPQTAPPQPTGQVPPPPPPKPGQAAAAEQPQVPQAGRYNTPPLPPLPPKEQDLRRQSLQLHANTGGHIPSRSFQYPPERSGAPGGTAGSYGLSQPQHYNAVQAIPAYMSGPAHQPGDGVPPRSPPPASLPRGPQQPPFPVQQAPAHPSLYQQNGARYQQPPQPAMQPLPHGQAQPPIPAHQPAPKPKTQTPDLLTSPFELELPSFTPTGPAPPIPPNPEKDALLEAVSKSLAENVQANLSQSESAAHSLLSQSQSLQAAIATLQGEVSSLNSLNSTLQSNTSILQQSLHRADGVIAAAQARISSSTAQAHASSSGSDVAPSALPPIDEVLVAPTVVGKQLYDLVSEERGIQQAIYALQAALVKGIIGVDTWSRHTRSLAREAFLKRALIRKIGKGMGLEEA</sequence>
<dbReference type="SUPFAM" id="SSF140111">
    <property type="entry name" value="Endosomal sorting complex assembly domain"/>
    <property type="match status" value="1"/>
</dbReference>
<evidence type="ECO:0000256" key="6">
    <source>
        <dbReference type="ARBA" id="ARBA00023054"/>
    </source>
</evidence>
<dbReference type="GeneID" id="36539658"/>
<reference evidence="12" key="1">
    <citation type="journal article" date="2018" name="Proc. Natl. Acad. Sci. U.S.A.">
        <title>Linking secondary metabolites to gene clusters through genome sequencing of six diverse Aspergillus species.</title>
        <authorList>
            <person name="Kaerboelling I."/>
            <person name="Vesth T.C."/>
            <person name="Frisvad J.C."/>
            <person name="Nybo J.L."/>
            <person name="Theobald S."/>
            <person name="Kuo A."/>
            <person name="Bowyer P."/>
            <person name="Matsuda Y."/>
            <person name="Mondo S."/>
            <person name="Lyhne E.K."/>
            <person name="Kogle M.E."/>
            <person name="Clum A."/>
            <person name="Lipzen A."/>
            <person name="Salamov A."/>
            <person name="Ngan C.Y."/>
            <person name="Daum C."/>
            <person name="Chiniquy J."/>
            <person name="Barry K."/>
            <person name="LaButti K."/>
            <person name="Haridas S."/>
            <person name="Simmons B.A."/>
            <person name="Magnuson J.K."/>
            <person name="Mortensen U.H."/>
            <person name="Larsen T.O."/>
            <person name="Grigoriev I.V."/>
            <person name="Baker S.E."/>
            <person name="Andersen M.R."/>
        </authorList>
    </citation>
    <scope>NUCLEOTIDE SEQUENCE [LARGE SCALE GENOMIC DNA]</scope>
    <source>
        <strain evidence="12">IBT 16806</strain>
    </source>
</reference>
<evidence type="ECO:0000313" key="11">
    <source>
        <dbReference type="EMBL" id="PKX88746.1"/>
    </source>
</evidence>
<feature type="compositionally biased region" description="Pro residues" evidence="8">
    <location>
        <begin position="330"/>
        <end position="348"/>
    </location>
</feature>
<organism evidence="11 12">
    <name type="scientific">Aspergillus novofumigatus (strain IBT 16806)</name>
    <dbReference type="NCBI Taxonomy" id="1392255"/>
    <lineage>
        <taxon>Eukaryota</taxon>
        <taxon>Fungi</taxon>
        <taxon>Dikarya</taxon>
        <taxon>Ascomycota</taxon>
        <taxon>Pezizomycotina</taxon>
        <taxon>Eurotiomycetes</taxon>
        <taxon>Eurotiomycetidae</taxon>
        <taxon>Eurotiales</taxon>
        <taxon>Aspergillaceae</taxon>
        <taxon>Aspergillus</taxon>
        <taxon>Aspergillus subgen. Fumigati</taxon>
    </lineage>
</organism>
<evidence type="ECO:0000256" key="1">
    <source>
        <dbReference type="ARBA" id="ARBA00004177"/>
    </source>
</evidence>
<dbReference type="Pfam" id="PF05743">
    <property type="entry name" value="UEV"/>
    <property type="match status" value="1"/>
</dbReference>
<feature type="compositionally biased region" description="Pro residues" evidence="8">
    <location>
        <begin position="189"/>
        <end position="198"/>
    </location>
</feature>
<gene>
    <name evidence="11" type="ORF">P174DRAFT_516358</name>
</gene>
<proteinExistence type="inferred from homology"/>
<evidence type="ECO:0000256" key="5">
    <source>
        <dbReference type="ARBA" id="ARBA00022927"/>
    </source>
</evidence>
<comment type="similarity">
    <text evidence="2">Belongs to the ubiquitin-conjugating enzyme family. UEV subfamily.</text>
</comment>
<dbReference type="AlphaFoldDB" id="A0A2I1BTR6"/>
<protein>
    <submittedName>
        <fullName evidence="11">UEV-domain-containing protein</fullName>
    </submittedName>
</protein>
<feature type="compositionally biased region" description="Low complexity" evidence="8">
    <location>
        <begin position="231"/>
        <end position="245"/>
    </location>
</feature>
<feature type="compositionally biased region" description="Pro residues" evidence="8">
    <location>
        <begin position="384"/>
        <end position="394"/>
    </location>
</feature>
<dbReference type="PROSITE" id="PS51312">
    <property type="entry name" value="SB"/>
    <property type="match status" value="1"/>
</dbReference>
<comment type="caution">
    <text evidence="11">The sequence shown here is derived from an EMBL/GenBank/DDBJ whole genome shotgun (WGS) entry which is preliminary data.</text>
</comment>
<dbReference type="PANTHER" id="PTHR23306:SF3">
    <property type="entry name" value="TUMOR SUPPRESSOR PROTEIN 101"/>
    <property type="match status" value="1"/>
</dbReference>
<dbReference type="InterPro" id="IPR037202">
    <property type="entry name" value="ESCRT_assembly_dom"/>
</dbReference>
<evidence type="ECO:0000256" key="8">
    <source>
        <dbReference type="SAM" id="MobiDB-lite"/>
    </source>
</evidence>
<name>A0A2I1BTR6_ASPN1</name>
<keyword evidence="5 7" id="KW-0653">Protein transport</keyword>
<dbReference type="PROSITE" id="PS51322">
    <property type="entry name" value="UEV"/>
    <property type="match status" value="1"/>
</dbReference>
<evidence type="ECO:0000256" key="3">
    <source>
        <dbReference type="ARBA" id="ARBA00022448"/>
    </source>
</evidence>
<dbReference type="PANTHER" id="PTHR23306">
    <property type="entry name" value="TUMOR SUSCEPTIBILITY GENE 101 PROTEIN-RELATED"/>
    <property type="match status" value="1"/>
</dbReference>
<dbReference type="GO" id="GO:0072666">
    <property type="term" value="P:establishment of protein localization to vacuole"/>
    <property type="evidence" value="ECO:0007669"/>
    <property type="project" value="UniProtKB-ARBA"/>
</dbReference>
<evidence type="ECO:0000313" key="12">
    <source>
        <dbReference type="Proteomes" id="UP000234474"/>
    </source>
</evidence>
<comment type="subcellular location">
    <subcellularLocation>
        <location evidence="1">Endosome</location>
    </subcellularLocation>
</comment>
<keyword evidence="12" id="KW-1185">Reference proteome</keyword>
<feature type="region of interest" description="Disordered" evidence="8">
    <location>
        <begin position="170"/>
        <end position="429"/>
    </location>
</feature>
<dbReference type="SUPFAM" id="SSF54495">
    <property type="entry name" value="UBC-like"/>
    <property type="match status" value="1"/>
</dbReference>
<evidence type="ECO:0000256" key="4">
    <source>
        <dbReference type="ARBA" id="ARBA00022753"/>
    </source>
</evidence>
<feature type="domain" description="UEV" evidence="10">
    <location>
        <begin position="29"/>
        <end position="174"/>
    </location>
</feature>
<dbReference type="GO" id="GO:0043162">
    <property type="term" value="P:ubiquitin-dependent protein catabolic process via the multivesicular body sorting pathway"/>
    <property type="evidence" value="ECO:0007669"/>
    <property type="project" value="UniProtKB-ARBA"/>
</dbReference>
<evidence type="ECO:0000256" key="2">
    <source>
        <dbReference type="ARBA" id="ARBA00009594"/>
    </source>
</evidence>
<feature type="domain" description="SB" evidence="9">
    <location>
        <begin position="543"/>
        <end position="610"/>
    </location>
</feature>
<dbReference type="EMBL" id="MSZS01000012">
    <property type="protein sequence ID" value="PKX88746.1"/>
    <property type="molecule type" value="Genomic_DNA"/>
</dbReference>
<dbReference type="OrthoDB" id="306304at2759"/>
<dbReference type="InterPro" id="IPR016135">
    <property type="entry name" value="UBQ-conjugating_enzyme/RWD"/>
</dbReference>
<dbReference type="CDD" id="cd11685">
    <property type="entry name" value="UEV_TSG101-like"/>
    <property type="match status" value="1"/>
</dbReference>
<evidence type="ECO:0000256" key="7">
    <source>
        <dbReference type="PROSITE-ProRule" id="PRU00644"/>
    </source>
</evidence>